<reference evidence="5 6" key="1">
    <citation type="submission" date="2024-09" db="EMBL/GenBank/DDBJ databases">
        <authorList>
            <person name="Sun Q."/>
            <person name="Mori K."/>
        </authorList>
    </citation>
    <scope>NUCLEOTIDE SEQUENCE [LARGE SCALE GENOMIC DNA]</scope>
    <source>
        <strain evidence="5 6">TISTR 2452</strain>
    </source>
</reference>
<evidence type="ECO:0000256" key="2">
    <source>
        <dbReference type="ARBA" id="ARBA00022676"/>
    </source>
</evidence>
<comment type="caution">
    <text evidence="5">The sequence shown here is derived from an EMBL/GenBank/DDBJ whole genome shotgun (WGS) entry which is preliminary data.</text>
</comment>
<feature type="domain" description="Glycosyltransferase 2-like" evidence="4">
    <location>
        <begin position="4"/>
        <end position="124"/>
    </location>
</feature>
<evidence type="ECO:0000256" key="3">
    <source>
        <dbReference type="ARBA" id="ARBA00022679"/>
    </source>
</evidence>
<gene>
    <name evidence="5" type="ORF">ACFFSY_03855</name>
</gene>
<dbReference type="PANTHER" id="PTHR22916:SF51">
    <property type="entry name" value="GLYCOSYLTRANSFERASE EPSH-RELATED"/>
    <property type="match status" value="1"/>
</dbReference>
<organism evidence="5 6">
    <name type="scientific">Paenibacillus aurantiacus</name>
    <dbReference type="NCBI Taxonomy" id="1936118"/>
    <lineage>
        <taxon>Bacteria</taxon>
        <taxon>Bacillati</taxon>
        <taxon>Bacillota</taxon>
        <taxon>Bacilli</taxon>
        <taxon>Bacillales</taxon>
        <taxon>Paenibacillaceae</taxon>
        <taxon>Paenibacillus</taxon>
    </lineage>
</organism>
<dbReference type="Proteomes" id="UP001589747">
    <property type="component" value="Unassembled WGS sequence"/>
</dbReference>
<dbReference type="InterPro" id="IPR029044">
    <property type="entry name" value="Nucleotide-diphossugar_trans"/>
</dbReference>
<evidence type="ECO:0000259" key="4">
    <source>
        <dbReference type="Pfam" id="PF00535"/>
    </source>
</evidence>
<evidence type="ECO:0000256" key="1">
    <source>
        <dbReference type="ARBA" id="ARBA00006739"/>
    </source>
</evidence>
<keyword evidence="6" id="KW-1185">Reference proteome</keyword>
<keyword evidence="2" id="KW-0328">Glycosyltransferase</keyword>
<keyword evidence="3" id="KW-0808">Transferase</keyword>
<protein>
    <submittedName>
        <fullName evidence="5">Glycosyltransferase family 2 protein</fullName>
    </submittedName>
</protein>
<evidence type="ECO:0000313" key="5">
    <source>
        <dbReference type="EMBL" id="MFB9325056.1"/>
    </source>
</evidence>
<dbReference type="EMBL" id="JBHMDO010000008">
    <property type="protein sequence ID" value="MFB9325056.1"/>
    <property type="molecule type" value="Genomic_DNA"/>
</dbReference>
<dbReference type="SUPFAM" id="SSF53448">
    <property type="entry name" value="Nucleotide-diphospho-sugar transferases"/>
    <property type="match status" value="1"/>
</dbReference>
<proteinExistence type="inferred from homology"/>
<dbReference type="InterPro" id="IPR001173">
    <property type="entry name" value="Glyco_trans_2-like"/>
</dbReference>
<comment type="similarity">
    <text evidence="1">Belongs to the glycosyltransferase 2 family.</text>
</comment>
<dbReference type="RefSeq" id="WP_377490150.1">
    <property type="nucleotide sequence ID" value="NZ_JBHMDO010000008.1"/>
</dbReference>
<evidence type="ECO:0000313" key="6">
    <source>
        <dbReference type="Proteomes" id="UP001589747"/>
    </source>
</evidence>
<sequence length="342" mass="38974">MKVSVIIPVYNAERYLRRCIESLLAQTLAACEFLFVNDGSEDGSAAVIADYMRRDARVRLISQANQGVSMARNAGLEAACGEYIGFMDADDVVEPDMFERLYEAAAESGCDVVISNYETEMEGRRVVTTYPFPQGAPQGRNVIERWVLPYFMEHDNMNAVWNKLYRAEAVRAYGVRFPKRVALGEDGLFNLRFFARAQRMRYIDYAGYHYLEAAGSATRDMTKHDYFAQAVSAYTSEWPDGAAGVVDPGRMRTLRAIKLVNSALSLAYQYAATPASGAGFYRRYRLIRRIVRNTELRGALSAYDDEAYRKLGRYQRFVLDMMRRRFTPAVYAAVTYSRIRNR</sequence>
<accession>A0ABV5KIK8</accession>
<dbReference type="PANTHER" id="PTHR22916">
    <property type="entry name" value="GLYCOSYLTRANSFERASE"/>
    <property type="match status" value="1"/>
</dbReference>
<name>A0ABV5KIK8_9BACL</name>
<dbReference type="Pfam" id="PF00535">
    <property type="entry name" value="Glycos_transf_2"/>
    <property type="match status" value="1"/>
</dbReference>
<dbReference type="Gene3D" id="3.90.550.10">
    <property type="entry name" value="Spore Coat Polysaccharide Biosynthesis Protein SpsA, Chain A"/>
    <property type="match status" value="1"/>
</dbReference>
<dbReference type="CDD" id="cd00761">
    <property type="entry name" value="Glyco_tranf_GTA_type"/>
    <property type="match status" value="1"/>
</dbReference>